<comment type="caution">
    <text evidence="1">The sequence shown here is derived from an EMBL/GenBank/DDBJ whole genome shotgun (WGS) entry which is preliminary data.</text>
</comment>
<reference evidence="1 2" key="2">
    <citation type="submission" date="2024-02" db="EMBL/GenBank/DDBJ databases">
        <title>The Genome Sequence of Enterococcus sp. DIV0159.</title>
        <authorList>
            <person name="Earl A."/>
            <person name="Manson A."/>
            <person name="Gilmore M."/>
            <person name="Sanders J."/>
            <person name="Shea T."/>
            <person name="Howe W."/>
            <person name="Livny J."/>
            <person name="Cuomo C."/>
            <person name="Neafsey D."/>
            <person name="Birren B."/>
        </authorList>
    </citation>
    <scope>NUCLEOTIDE SEQUENCE [LARGE SCALE GENOMIC DNA]</scope>
    <source>
        <strain evidence="1 2">665A</strain>
    </source>
</reference>
<proteinExistence type="predicted"/>
<evidence type="ECO:0000313" key="1">
    <source>
        <dbReference type="EMBL" id="MEO1770875.1"/>
    </source>
</evidence>
<gene>
    <name evidence="1" type="ORF">JZO67_002828</name>
</gene>
<sequence>MGERQLYSVSQLQKLDGAAANKAVKDWLIMARLLFEPDEMSINGAEEVFDLPIMEQIIDKLSSNDDKWLQVKKGDEESTIHVLGNTVFEKSLLNESTYYHWHPVYRDYLKQRLETYGFFACIRSYDEYLYHNTSEIEKRRRFESAEKTQTLPKMRGINGEIIVDCNSFPGYDVFHTGHCLTSCWQMFFGEAYKQLFPKQLLLEIQQVERVVEVGTGVEIELYKNPFQWEEPANLRFQRLFRNQLGVPQLSFTNGVGLLKQPYIEFAFEDTVVQTVQYQNEQFQPAEKNKASYFVTRTYDFINDQYRVHRMKGALNALAYFPWIDDEEEKMMNYHILYPERTLDRGLAAYEYYIRDAIELEISDTRYQDYTTILQFFIPDTAFKDFPVDALKQKLKDITVQQLSQENDTIQLSLEKGKNRLMVVFADQRSISRNGQINMLQT</sequence>
<reference evidence="1 2" key="1">
    <citation type="submission" date="2021-03" db="EMBL/GenBank/DDBJ databases">
        <authorList>
            <person name="Gilmore M.S."/>
            <person name="Schwartzman J."/>
            <person name="Van Tyne D."/>
            <person name="Martin M."/>
            <person name="Earl A.M."/>
            <person name="Manson A.L."/>
            <person name="Straub T."/>
            <person name="Salamzade R."/>
            <person name="Saavedra J."/>
            <person name="Lebreton F."/>
            <person name="Prichula J."/>
            <person name="Schaufler K."/>
            <person name="Gaca A."/>
            <person name="Sgardioli B."/>
            <person name="Wagenaar J."/>
            <person name="Strong T."/>
        </authorList>
    </citation>
    <scope>NUCLEOTIDE SEQUENCE [LARGE SCALE GENOMIC DNA]</scope>
    <source>
        <strain evidence="1 2">665A</strain>
    </source>
</reference>
<dbReference type="RefSeq" id="WP_207701613.1">
    <property type="nucleotide sequence ID" value="NZ_JAFREL020000002.1"/>
</dbReference>
<accession>A0ABV0EQF8</accession>
<dbReference type="EMBL" id="JAFREL020000002">
    <property type="protein sequence ID" value="MEO1770875.1"/>
    <property type="molecule type" value="Genomic_DNA"/>
</dbReference>
<keyword evidence="2" id="KW-1185">Reference proteome</keyword>
<dbReference type="Proteomes" id="UP000664357">
    <property type="component" value="Unassembled WGS sequence"/>
</dbReference>
<organism evidence="1 2">
    <name type="scientific">Candidatus Enterococcus ferrettii</name>
    <dbReference type="NCBI Taxonomy" id="2815324"/>
    <lineage>
        <taxon>Bacteria</taxon>
        <taxon>Bacillati</taxon>
        <taxon>Bacillota</taxon>
        <taxon>Bacilli</taxon>
        <taxon>Lactobacillales</taxon>
        <taxon>Enterococcaceae</taxon>
        <taxon>Enterococcus</taxon>
    </lineage>
</organism>
<protein>
    <submittedName>
        <fullName evidence="1">Uncharacterized protein</fullName>
    </submittedName>
</protein>
<evidence type="ECO:0000313" key="2">
    <source>
        <dbReference type="Proteomes" id="UP000664357"/>
    </source>
</evidence>
<name>A0ABV0EQF8_9ENTE</name>